<proteinExistence type="predicted"/>
<feature type="region of interest" description="Disordered" evidence="5">
    <location>
        <begin position="570"/>
        <end position="607"/>
    </location>
</feature>
<evidence type="ECO:0000313" key="7">
    <source>
        <dbReference type="Proteomes" id="UP000006671"/>
    </source>
</evidence>
<dbReference type="FunFam" id="3.90.640.10:FF:000004">
    <property type="entry name" value="Heat shock 70 kDa protein 4"/>
    <property type="match status" value="1"/>
</dbReference>
<dbReference type="STRING" id="5762.D2UXT5"/>
<keyword evidence="3" id="KW-0067">ATP-binding</keyword>
<keyword evidence="2" id="KW-0256">Endoplasmic reticulum</keyword>
<dbReference type="AlphaFoldDB" id="D2UXT5"/>
<dbReference type="OrthoDB" id="10262720at2759"/>
<reference evidence="6 7" key="1">
    <citation type="journal article" date="2010" name="Cell">
        <title>The genome of Naegleria gruberi illuminates early eukaryotic versatility.</title>
        <authorList>
            <person name="Fritz-Laylin L.K."/>
            <person name="Prochnik S.E."/>
            <person name="Ginger M.L."/>
            <person name="Dacks J.B."/>
            <person name="Carpenter M.L."/>
            <person name="Field M.C."/>
            <person name="Kuo A."/>
            <person name="Paredez A."/>
            <person name="Chapman J."/>
            <person name="Pham J."/>
            <person name="Shu S."/>
            <person name="Neupane R."/>
            <person name="Cipriano M."/>
            <person name="Mancuso J."/>
            <person name="Tu H."/>
            <person name="Salamov A."/>
            <person name="Lindquist E."/>
            <person name="Shapiro H."/>
            <person name="Lucas S."/>
            <person name="Grigoriev I.V."/>
            <person name="Cande W.Z."/>
            <person name="Fulton C."/>
            <person name="Rokhsar D.S."/>
            <person name="Dawson S.C."/>
        </authorList>
    </citation>
    <scope>NUCLEOTIDE SEQUENCE [LARGE SCALE GENOMIC DNA]</scope>
    <source>
        <strain evidence="6 7">NEG-M</strain>
    </source>
</reference>
<name>D2UXT5_NAEGR</name>
<dbReference type="VEuPathDB" id="AmoebaDB:NAEGRDRAFT_29076"/>
<dbReference type="Gene3D" id="3.30.420.40">
    <property type="match status" value="2"/>
</dbReference>
<dbReference type="InterPro" id="IPR013126">
    <property type="entry name" value="Hsp_70_fam"/>
</dbReference>
<keyword evidence="7" id="KW-1185">Reference proteome</keyword>
<dbReference type="Gene3D" id="2.60.34.10">
    <property type="entry name" value="Substrate Binding Domain Of DNAk, Chain A, domain 1"/>
    <property type="match status" value="1"/>
</dbReference>
<dbReference type="Gene3D" id="1.20.1270.10">
    <property type="match status" value="1"/>
</dbReference>
<dbReference type="EMBL" id="GG738845">
    <property type="protein sequence ID" value="EFC50686.1"/>
    <property type="molecule type" value="Genomic_DNA"/>
</dbReference>
<protein>
    <submittedName>
        <fullName evidence="6">Predicted protein</fullName>
    </submittedName>
</protein>
<evidence type="ECO:0000256" key="5">
    <source>
        <dbReference type="SAM" id="MobiDB-lite"/>
    </source>
</evidence>
<dbReference type="PANTHER" id="PTHR45639">
    <property type="entry name" value="HSC70CB, ISOFORM G-RELATED"/>
    <property type="match status" value="1"/>
</dbReference>
<dbReference type="eggNOG" id="KOG0103">
    <property type="taxonomic scope" value="Eukaryota"/>
</dbReference>
<keyword evidence="1" id="KW-0547">Nucleotide-binding</keyword>
<dbReference type="Proteomes" id="UP000006671">
    <property type="component" value="Unassembled WGS sequence"/>
</dbReference>
<dbReference type="InterPro" id="IPR043129">
    <property type="entry name" value="ATPase_NBD"/>
</dbReference>
<evidence type="ECO:0000256" key="1">
    <source>
        <dbReference type="ARBA" id="ARBA00022741"/>
    </source>
</evidence>
<dbReference type="Gene3D" id="3.90.640.10">
    <property type="entry name" value="Actin, Chain A, domain 4"/>
    <property type="match status" value="1"/>
</dbReference>
<dbReference type="GO" id="GO:0034663">
    <property type="term" value="C:endoplasmic reticulum chaperone complex"/>
    <property type="evidence" value="ECO:0007669"/>
    <property type="project" value="TreeGrafter"/>
</dbReference>
<dbReference type="RefSeq" id="XP_002683430.1">
    <property type="nucleotide sequence ID" value="XM_002683384.1"/>
</dbReference>
<dbReference type="Pfam" id="PF00012">
    <property type="entry name" value="HSP70"/>
    <property type="match status" value="1"/>
</dbReference>
<dbReference type="PRINTS" id="PR00301">
    <property type="entry name" value="HEATSHOCK70"/>
</dbReference>
<dbReference type="InParanoid" id="D2UXT5"/>
<dbReference type="GO" id="GO:0140662">
    <property type="term" value="F:ATP-dependent protein folding chaperone"/>
    <property type="evidence" value="ECO:0007669"/>
    <property type="project" value="InterPro"/>
</dbReference>
<gene>
    <name evidence="6" type="ORF">NAEGRDRAFT_29076</name>
</gene>
<dbReference type="SUPFAM" id="SSF100934">
    <property type="entry name" value="Heat shock protein 70kD (HSP70), C-terminal subdomain"/>
    <property type="match status" value="1"/>
</dbReference>
<evidence type="ECO:0000313" key="6">
    <source>
        <dbReference type="EMBL" id="EFC50686.1"/>
    </source>
</evidence>
<dbReference type="KEGG" id="ngr:NAEGRDRAFT_29076"/>
<dbReference type="SUPFAM" id="SSF100920">
    <property type="entry name" value="Heat shock protein 70kD (HSP70), peptide-binding domain"/>
    <property type="match status" value="1"/>
</dbReference>
<dbReference type="OMA" id="SRTPMIQ"/>
<evidence type="ECO:0000256" key="3">
    <source>
        <dbReference type="ARBA" id="ARBA00022840"/>
    </source>
</evidence>
<dbReference type="SUPFAM" id="SSF53067">
    <property type="entry name" value="Actin-like ATPase domain"/>
    <property type="match status" value="1"/>
</dbReference>
<dbReference type="GeneID" id="8863802"/>
<evidence type="ECO:0000256" key="2">
    <source>
        <dbReference type="ARBA" id="ARBA00022824"/>
    </source>
</evidence>
<dbReference type="GO" id="GO:0005524">
    <property type="term" value="F:ATP binding"/>
    <property type="evidence" value="ECO:0007669"/>
    <property type="project" value="UniProtKB-KW"/>
</dbReference>
<dbReference type="GO" id="GO:0030968">
    <property type="term" value="P:endoplasmic reticulum unfolded protein response"/>
    <property type="evidence" value="ECO:0007669"/>
    <property type="project" value="TreeGrafter"/>
</dbReference>
<accession>D2UXT5</accession>
<dbReference type="InterPro" id="IPR029048">
    <property type="entry name" value="HSP70_C_sf"/>
</dbReference>
<organism evidence="7">
    <name type="scientific">Naegleria gruberi</name>
    <name type="common">Amoeba</name>
    <dbReference type="NCBI Taxonomy" id="5762"/>
    <lineage>
        <taxon>Eukaryota</taxon>
        <taxon>Discoba</taxon>
        <taxon>Heterolobosea</taxon>
        <taxon>Tetramitia</taxon>
        <taxon>Eutetramitia</taxon>
        <taxon>Vahlkampfiidae</taxon>
        <taxon>Naegleria</taxon>
    </lineage>
</organism>
<dbReference type="PANTHER" id="PTHR45639:SF3">
    <property type="entry name" value="HYPOXIA UP-REGULATED PROTEIN 1"/>
    <property type="match status" value="1"/>
</dbReference>
<sequence length="607" mass="69227">MITLFYDIGSISTTVSVVEYSQNKEKNSLGNIKVLGVASDEKLGGAYFDNVLANYFAEKFIEKYKQDPRVEKRPATRLVEEAQRLKHILSANNEAHLSIESLYNDRDLSMKVTREDFEKLSESLLLRLVDPIKEALITANLTMDDIDYFEMSGGSSRIPAIQERLSKFANKLSLSYSLNADEAIAMGASFFGASNSPSFHVKTFKLVDITPYQINFALSGSDKDINLFNSNDEIDSKKTITVPRTEDFSITLKYSPNSIPKSYTTENSIISTYQINGVTKTMSNWTFEDERGKKKKVKATFKLNRYGLVELDSVNAILEETVTVRVETNDTIKDGSNETKPEPTYKKDTKTTKVDLDFKMTEVSLVKQLTPEQLKASREKINNVEKYESLKRKISAARNTLEATLYGTRDKILDNPEFKPYFTVTEQNNINKALDELEVWLSDNYDEGTVDQSVVDTYNTKLRTITDFTNPIHDRHREHRARKEVVGFCKNIFNVTNQAVKYMKDNQKHITDEERQELLDLITEKEKYLSDTISKQDKLPLFEAPTVLAAEIKKECGKVSERTLILAKKPVPKPETTIEKNETVIPPQSETQPEEVNQEETEKKDEL</sequence>
<evidence type="ECO:0000256" key="4">
    <source>
        <dbReference type="ARBA" id="ARBA00023186"/>
    </source>
</evidence>
<keyword evidence="4" id="KW-0143">Chaperone</keyword>
<dbReference type="InterPro" id="IPR029047">
    <property type="entry name" value="HSP70_peptide-bd_sf"/>
</dbReference>